<dbReference type="Proteomes" id="UP001285521">
    <property type="component" value="Unassembled WGS sequence"/>
</dbReference>
<evidence type="ECO:0000313" key="13">
    <source>
        <dbReference type="EMBL" id="MDX8035324.1"/>
    </source>
</evidence>
<dbReference type="PANTHER" id="PTHR40631">
    <property type="entry name" value="ALPHA-L-ARABINOFURANOSIDASE AXHA-2-RELATED"/>
    <property type="match status" value="1"/>
</dbReference>
<dbReference type="InterPro" id="IPR017853">
    <property type="entry name" value="GH"/>
</dbReference>
<proteinExistence type="inferred from homology"/>
<name>A0ABU4TAX9_9PSEU</name>
<organism evidence="13 14">
    <name type="scientific">Lentzea miocenica</name>
    <dbReference type="NCBI Taxonomy" id="3095431"/>
    <lineage>
        <taxon>Bacteria</taxon>
        <taxon>Bacillati</taxon>
        <taxon>Actinomycetota</taxon>
        <taxon>Actinomycetes</taxon>
        <taxon>Pseudonocardiales</taxon>
        <taxon>Pseudonocardiaceae</taxon>
        <taxon>Lentzea</taxon>
    </lineage>
</organism>
<dbReference type="InterPro" id="IPR023296">
    <property type="entry name" value="Glyco_hydro_beta-prop_sf"/>
</dbReference>
<reference evidence="13 14" key="1">
    <citation type="submission" date="2023-11" db="EMBL/GenBank/DDBJ databases">
        <title>Lentzea sokolovensis, sp. nov., Lentzea kristufkii, sp. nov., and Lentzea miocenensis, sp. nov., rare actinobacteria from Sokolov Coal Basin, Miocene lacustrine sediment, Czech Republic.</title>
        <authorList>
            <person name="Lara A."/>
            <person name="Kotroba L."/>
            <person name="Nouioui I."/>
            <person name="Neumann-Schaal M."/>
            <person name="Mast Y."/>
            <person name="Chronakova A."/>
        </authorList>
    </citation>
    <scope>NUCLEOTIDE SEQUENCE [LARGE SCALE GENOMIC DNA]</scope>
    <source>
        <strain evidence="13 14">BCCO 10_0856</strain>
    </source>
</reference>
<dbReference type="SMART" id="SM00458">
    <property type="entry name" value="RICIN"/>
    <property type="match status" value="1"/>
</dbReference>
<dbReference type="PROSITE" id="PS50231">
    <property type="entry name" value="RICIN_B_LECTIN"/>
    <property type="match status" value="1"/>
</dbReference>
<keyword evidence="7 10" id="KW-0326">Glycosidase</keyword>
<protein>
    <recommendedName>
        <fullName evidence="10">Beta-xylanase</fullName>
        <ecNumber evidence="10">3.2.1.8</ecNumber>
    </recommendedName>
</protein>
<comment type="subcellular location">
    <subcellularLocation>
        <location evidence="2">Secreted</location>
    </subcellularLocation>
</comment>
<dbReference type="SUPFAM" id="SSF75005">
    <property type="entry name" value="Arabinanase/levansucrase/invertase"/>
    <property type="match status" value="1"/>
</dbReference>
<accession>A0ABU4TAX9</accession>
<dbReference type="EC" id="3.2.1.8" evidence="10"/>
<reference evidence="13 14" key="2">
    <citation type="submission" date="2023-11" db="EMBL/GenBank/DDBJ databases">
        <authorList>
            <person name="Lara A.C."/>
            <person name="Chronakova A."/>
        </authorList>
    </citation>
    <scope>NUCLEOTIDE SEQUENCE [LARGE SCALE GENOMIC DNA]</scope>
    <source>
        <strain evidence="13 14">BCCO 10_0856</strain>
    </source>
</reference>
<evidence type="ECO:0000256" key="8">
    <source>
        <dbReference type="ARBA" id="ARBA00023326"/>
    </source>
</evidence>
<evidence type="ECO:0000256" key="6">
    <source>
        <dbReference type="ARBA" id="ARBA00023277"/>
    </source>
</evidence>
<keyword evidence="14" id="KW-1185">Reference proteome</keyword>
<dbReference type="Pfam" id="PF00331">
    <property type="entry name" value="Glyco_hydro_10"/>
    <property type="match status" value="1"/>
</dbReference>
<dbReference type="Gene3D" id="2.80.10.50">
    <property type="match status" value="1"/>
</dbReference>
<comment type="catalytic activity">
    <reaction evidence="10">
        <text>Endohydrolysis of (1-&gt;4)-beta-D-xylosidic linkages in xylans.</text>
        <dbReference type="EC" id="3.2.1.8"/>
    </reaction>
</comment>
<evidence type="ECO:0000256" key="10">
    <source>
        <dbReference type="RuleBase" id="RU361174"/>
    </source>
</evidence>
<dbReference type="PANTHER" id="PTHR40631:SF2">
    <property type="entry name" value="ALPHA-L-ARABINOFURANOSIDASE"/>
    <property type="match status" value="1"/>
</dbReference>
<evidence type="ECO:0000256" key="1">
    <source>
        <dbReference type="ARBA" id="ARBA00001462"/>
    </source>
</evidence>
<dbReference type="InterPro" id="IPR031158">
    <property type="entry name" value="GH10_AS"/>
</dbReference>
<evidence type="ECO:0000256" key="9">
    <source>
        <dbReference type="PROSITE-ProRule" id="PRU10061"/>
    </source>
</evidence>
<dbReference type="RefSeq" id="WP_319970346.1">
    <property type="nucleotide sequence ID" value="NZ_JAXAVW010000033.1"/>
</dbReference>
<dbReference type="PROSITE" id="PS51760">
    <property type="entry name" value="GH10_2"/>
    <property type="match status" value="1"/>
</dbReference>
<evidence type="ECO:0000256" key="11">
    <source>
        <dbReference type="SAM" id="SignalP"/>
    </source>
</evidence>
<dbReference type="SMART" id="SM00633">
    <property type="entry name" value="Glyco_10"/>
    <property type="match status" value="1"/>
</dbReference>
<dbReference type="Gene3D" id="3.20.20.80">
    <property type="entry name" value="Glycosidases"/>
    <property type="match status" value="1"/>
</dbReference>
<sequence length="795" mass="85655">MFNSQSLRRRARSAAAVLAAAGLTATTLAASPGPAAAAASTLGAAAAQSGRYFGAAISQSHLGESAYVNTWSTEFNSVTPENEMKWDTVEPSPNRFNFGPADQIVSQARSRGMSVRGHTFVWYQQIPDWVRNLNGNDLRAAIANHINQVAGHWKGQIHSWDVVNEAFEENGSRRQWFVQQRLGDGYMDEAFRTARAADPNAKLCYNDYNTDGINAKSTGIYNMVRDFKSRGVPIDCVGFQSHLSSGANLSSYQANLQRFADLGVDVQITELDVGGSGTGQAATYRTVIQACMAVTRCTGITPWGVTDKYSWRNDTPLLFDGNYNKKQAYTAVLDALNSGGGGGGSGTLRAVAAGRCADVPNSATAPGTQLQIWDCHSGTNQQWTRASSGEITVYTGDSKRCLDTSGTGAGSNTVIANCTGGNNQKWNVNSNGTITNVQSGLCLDVNGAATANGTRVIIWSCNGGGNQQWAGLTGPGPGPLPSRYTWSSSQQLISPKSDATHNIAGIKDPSVVYHNGKWHVFASVANAAGYNMVYLSFTDWAQASAASHFYLDRSGIGAGYRAAPEVFFFAPQNLWYLVYQDGNAAYSTNPDINNPAGWTAPKHFYPEMPKIIRDNIGNGYWVDMWVICDTVNCHLFSSDDNGHLYRSQTPVGNFPNGMSEPVIAAQDPDRYKLFEAANVYKVDGSDQYLLLVEAIGAQGRYFRSWKSGSISGPWTALADAEAAPFAGPANVTFPGGAWTRDISHGEMIRTGTDQTLTISPCQIRYLYQGRDPNSGGDYNSLPWRLGLLTQTNSAC</sequence>
<evidence type="ECO:0000256" key="2">
    <source>
        <dbReference type="ARBA" id="ARBA00004613"/>
    </source>
</evidence>
<dbReference type="Gene3D" id="2.115.10.20">
    <property type="entry name" value="Glycosyl hydrolase domain, family 43"/>
    <property type="match status" value="1"/>
</dbReference>
<evidence type="ECO:0000256" key="5">
    <source>
        <dbReference type="ARBA" id="ARBA00022801"/>
    </source>
</evidence>
<evidence type="ECO:0000259" key="12">
    <source>
        <dbReference type="PROSITE" id="PS51760"/>
    </source>
</evidence>
<comment type="caution">
    <text evidence="13">The sequence shown here is derived from an EMBL/GenBank/DDBJ whole genome shotgun (WGS) entry which is preliminary data.</text>
</comment>
<feature type="chain" id="PRO_5045727408" description="Beta-xylanase" evidence="11">
    <location>
        <begin position="30"/>
        <end position="795"/>
    </location>
</feature>
<comment type="similarity">
    <text evidence="10">Belongs to the glycosyl hydrolase 10 (cellulase F) family.</text>
</comment>
<dbReference type="InterPro" id="IPR000772">
    <property type="entry name" value="Ricin_B_lectin"/>
</dbReference>
<dbReference type="InterPro" id="IPR006311">
    <property type="entry name" value="TAT_signal"/>
</dbReference>
<evidence type="ECO:0000256" key="7">
    <source>
        <dbReference type="ARBA" id="ARBA00023295"/>
    </source>
</evidence>
<dbReference type="CDD" id="cd08987">
    <property type="entry name" value="GH62"/>
    <property type="match status" value="1"/>
</dbReference>
<dbReference type="CDD" id="cd23418">
    <property type="entry name" value="beta-trefoil_Ricin_XLN-like"/>
    <property type="match status" value="1"/>
</dbReference>
<comment type="catalytic activity">
    <reaction evidence="1">
        <text>Hydrolysis of terminal non-reducing alpha-L-arabinofuranoside residues in alpha-L-arabinosides.</text>
        <dbReference type="EC" id="3.2.1.55"/>
    </reaction>
</comment>
<dbReference type="GO" id="GO:0016787">
    <property type="term" value="F:hydrolase activity"/>
    <property type="evidence" value="ECO:0007669"/>
    <property type="project" value="UniProtKB-KW"/>
</dbReference>
<dbReference type="PRINTS" id="PR00134">
    <property type="entry name" value="GLHYDRLASE10"/>
</dbReference>
<dbReference type="SUPFAM" id="SSF51445">
    <property type="entry name" value="(Trans)glycosidases"/>
    <property type="match status" value="1"/>
</dbReference>
<feature type="signal peptide" evidence="11">
    <location>
        <begin position="1"/>
        <end position="29"/>
    </location>
</feature>
<keyword evidence="8 10" id="KW-0624">Polysaccharide degradation</keyword>
<gene>
    <name evidence="13" type="ORF">SK803_34375</name>
</gene>
<keyword evidence="4 11" id="KW-0732">Signal</keyword>
<feature type="active site" description="Nucleophile" evidence="9">
    <location>
        <position position="270"/>
    </location>
</feature>
<feature type="domain" description="GH10" evidence="12">
    <location>
        <begin position="36"/>
        <end position="335"/>
    </location>
</feature>
<evidence type="ECO:0000256" key="3">
    <source>
        <dbReference type="ARBA" id="ARBA00022525"/>
    </source>
</evidence>
<dbReference type="Pfam" id="PF00652">
    <property type="entry name" value="Ricin_B_lectin"/>
    <property type="match status" value="1"/>
</dbReference>
<dbReference type="PROSITE" id="PS00591">
    <property type="entry name" value="GH10_1"/>
    <property type="match status" value="1"/>
</dbReference>
<dbReference type="SUPFAM" id="SSF50370">
    <property type="entry name" value="Ricin B-like lectins"/>
    <property type="match status" value="1"/>
</dbReference>
<dbReference type="PROSITE" id="PS51318">
    <property type="entry name" value="TAT"/>
    <property type="match status" value="1"/>
</dbReference>
<dbReference type="InterPro" id="IPR001000">
    <property type="entry name" value="GH10_dom"/>
</dbReference>
<dbReference type="InterPro" id="IPR005193">
    <property type="entry name" value="GH62_arabinosidase"/>
</dbReference>
<evidence type="ECO:0000256" key="4">
    <source>
        <dbReference type="ARBA" id="ARBA00022729"/>
    </source>
</evidence>
<dbReference type="Pfam" id="PF03664">
    <property type="entry name" value="Glyco_hydro_62"/>
    <property type="match status" value="1"/>
</dbReference>
<keyword evidence="5 10" id="KW-0378">Hydrolase</keyword>
<dbReference type="InterPro" id="IPR035992">
    <property type="entry name" value="Ricin_B-like_lectins"/>
</dbReference>
<keyword evidence="3" id="KW-0964">Secreted</keyword>
<keyword evidence="6 10" id="KW-0119">Carbohydrate metabolism</keyword>
<dbReference type="EMBL" id="JAXAVW010000033">
    <property type="protein sequence ID" value="MDX8035324.1"/>
    <property type="molecule type" value="Genomic_DNA"/>
</dbReference>
<evidence type="ECO:0000313" key="14">
    <source>
        <dbReference type="Proteomes" id="UP001285521"/>
    </source>
</evidence>